<dbReference type="AlphaFoldDB" id="A0AAV7HTS0"/>
<dbReference type="PANTHER" id="PTHR19143">
    <property type="entry name" value="FIBRINOGEN/TENASCIN/ANGIOPOEITIN"/>
    <property type="match status" value="1"/>
</dbReference>
<dbReference type="InterPro" id="IPR036056">
    <property type="entry name" value="Fibrinogen-like_C"/>
</dbReference>
<gene>
    <name evidence="4" type="ORF">KQX54_015710</name>
</gene>
<accession>A0AAV7HTS0</accession>
<dbReference type="GO" id="GO:0005615">
    <property type="term" value="C:extracellular space"/>
    <property type="evidence" value="ECO:0007669"/>
    <property type="project" value="TreeGrafter"/>
</dbReference>
<feature type="signal peptide" evidence="2">
    <location>
        <begin position="1"/>
        <end position="21"/>
    </location>
</feature>
<evidence type="ECO:0000256" key="1">
    <source>
        <dbReference type="SAM" id="Coils"/>
    </source>
</evidence>
<sequence>MECLKWMVFLLLASAFENVYSSAPSSSSLSSEELASAVKLLSEQVNALLDHRQEDYNSLDSSLKKAIEENTELMVLRNEVKQLRKEVTGLRGGSGNEAKNERLRIKWLGSAVTELKSELAEVLRTQNASEELAQRALIKSELSLLRGDIAQVGRGIRDLGGRLTRIEASLGSVRDDITAVKERAGQLTRSCADVASQLSTVQIEMKSLKWEPTIDHKHHQLARNEIHYQDKHDHHRSMRHSFSRSQTISRRIEDRLTKLEHKIALVSRKRAMVEKRVVYEPNPESADQLLDSLKSELSARLENITSTIKTFETKLEELSAENLQAVETLEDKQESLQSEMKRALSHIDLNAARKNAELSLTREELSNLRKTVQALSVSASKLQEKSDLQQEISSKLTKQLSELNLTSSVAKAINVTHELEHVEDQYRLMVDALPGNCHARDGLTLLGVGQGAPLLVSCHEGWIVVTRRVDGVVDFDRSWSEYAAGFGSPVSEFWVGNEALHRLTRDNCTRLKIDLTDIYGGKWYANYEYFNVQSEETGYQLHVGGYSGNATDAFSYQNGMAFSAKDRDMDISTADCAANYHGGWWFSHCQHANLNARYSLGLTWYQSDTNEWMAVAAATMSIQRKEECSHN</sequence>
<dbReference type="SMART" id="SM00186">
    <property type="entry name" value="FBG"/>
    <property type="match status" value="1"/>
</dbReference>
<dbReference type="CDD" id="cd00087">
    <property type="entry name" value="FReD"/>
    <property type="match status" value="1"/>
</dbReference>
<keyword evidence="5" id="KW-1185">Reference proteome</keyword>
<evidence type="ECO:0000256" key="2">
    <source>
        <dbReference type="SAM" id="SignalP"/>
    </source>
</evidence>
<comment type="caution">
    <text evidence="4">The sequence shown here is derived from an EMBL/GenBank/DDBJ whole genome shotgun (WGS) entry which is preliminary data.</text>
</comment>
<dbReference type="EMBL" id="JAHXZJ010002982">
    <property type="protein sequence ID" value="KAH0535285.1"/>
    <property type="molecule type" value="Genomic_DNA"/>
</dbReference>
<evidence type="ECO:0000313" key="4">
    <source>
        <dbReference type="EMBL" id="KAH0535285.1"/>
    </source>
</evidence>
<dbReference type="Pfam" id="PF00147">
    <property type="entry name" value="Fibrinogen_C"/>
    <property type="match status" value="1"/>
</dbReference>
<dbReference type="Proteomes" id="UP000826195">
    <property type="component" value="Unassembled WGS sequence"/>
</dbReference>
<feature type="domain" description="Fibrinogen C-terminal" evidence="3">
    <location>
        <begin position="428"/>
        <end position="626"/>
    </location>
</feature>
<evidence type="ECO:0000313" key="5">
    <source>
        <dbReference type="Proteomes" id="UP000826195"/>
    </source>
</evidence>
<organism evidence="4 5">
    <name type="scientific">Cotesia glomerata</name>
    <name type="common">Lepidopteran parasitic wasp</name>
    <name type="synonym">Apanteles glomeratus</name>
    <dbReference type="NCBI Taxonomy" id="32391"/>
    <lineage>
        <taxon>Eukaryota</taxon>
        <taxon>Metazoa</taxon>
        <taxon>Ecdysozoa</taxon>
        <taxon>Arthropoda</taxon>
        <taxon>Hexapoda</taxon>
        <taxon>Insecta</taxon>
        <taxon>Pterygota</taxon>
        <taxon>Neoptera</taxon>
        <taxon>Endopterygota</taxon>
        <taxon>Hymenoptera</taxon>
        <taxon>Apocrita</taxon>
        <taxon>Ichneumonoidea</taxon>
        <taxon>Braconidae</taxon>
        <taxon>Microgastrinae</taxon>
        <taxon>Cotesia</taxon>
    </lineage>
</organism>
<dbReference type="InterPro" id="IPR002181">
    <property type="entry name" value="Fibrinogen_a/b/g_C_dom"/>
</dbReference>
<dbReference type="PANTHER" id="PTHR19143:SF444">
    <property type="entry name" value="PROTEIN SCABROUS"/>
    <property type="match status" value="1"/>
</dbReference>
<dbReference type="Gene3D" id="3.90.215.10">
    <property type="entry name" value="Gamma Fibrinogen, chain A, domain 1"/>
    <property type="match status" value="1"/>
</dbReference>
<dbReference type="InterPro" id="IPR050373">
    <property type="entry name" value="Fibrinogen_C-term_domain"/>
</dbReference>
<proteinExistence type="predicted"/>
<keyword evidence="1" id="KW-0175">Coiled coil</keyword>
<protein>
    <recommendedName>
        <fullName evidence="3">Fibrinogen C-terminal domain-containing protein</fullName>
    </recommendedName>
</protein>
<evidence type="ECO:0000259" key="3">
    <source>
        <dbReference type="PROSITE" id="PS51406"/>
    </source>
</evidence>
<dbReference type="InterPro" id="IPR014716">
    <property type="entry name" value="Fibrinogen_a/b/g_C_1"/>
</dbReference>
<feature type="coiled-coil region" evidence="1">
    <location>
        <begin position="294"/>
        <end position="385"/>
    </location>
</feature>
<reference evidence="4 5" key="1">
    <citation type="journal article" date="2021" name="J. Hered.">
        <title>A chromosome-level genome assembly of the parasitoid wasp, Cotesia glomerata (Hymenoptera: Braconidae).</title>
        <authorList>
            <person name="Pinto B.J."/>
            <person name="Weis J.J."/>
            <person name="Gamble T."/>
            <person name="Ode P.J."/>
            <person name="Paul R."/>
            <person name="Zaspel J.M."/>
        </authorList>
    </citation>
    <scope>NUCLEOTIDE SEQUENCE [LARGE SCALE GENOMIC DNA]</scope>
    <source>
        <strain evidence="4">CgM1</strain>
    </source>
</reference>
<dbReference type="PROSITE" id="PS51406">
    <property type="entry name" value="FIBRINOGEN_C_2"/>
    <property type="match status" value="1"/>
</dbReference>
<dbReference type="SUPFAM" id="SSF56496">
    <property type="entry name" value="Fibrinogen C-terminal domain-like"/>
    <property type="match status" value="1"/>
</dbReference>
<keyword evidence="2" id="KW-0732">Signal</keyword>
<feature type="chain" id="PRO_5043585967" description="Fibrinogen C-terminal domain-containing protein" evidence="2">
    <location>
        <begin position="22"/>
        <end position="631"/>
    </location>
</feature>
<name>A0AAV7HTS0_COTGL</name>